<evidence type="ECO:0000313" key="1">
    <source>
        <dbReference type="EMBL" id="CAJ0936487.1"/>
    </source>
</evidence>
<sequence>MDSPYMRDYIRNFTLNNGPRGNQGYSRVLLQLFGYPGHGKSSFINSCKYVMDDGPYKAHAKVAVSEENPETMIRYAYKLTETITLVDNRGCPKMNKDETGEIYAQLGNFLPLDTEVTWHTEYKDMMEILLKTETQEENVDLIVPVFIYRAVRAKVGTGLETEDLLDTKIVRELGHLWS</sequence>
<organism evidence="1 2">
    <name type="scientific">Ranitomeya imitator</name>
    <name type="common">mimic poison frog</name>
    <dbReference type="NCBI Taxonomy" id="111125"/>
    <lineage>
        <taxon>Eukaryota</taxon>
        <taxon>Metazoa</taxon>
        <taxon>Chordata</taxon>
        <taxon>Craniata</taxon>
        <taxon>Vertebrata</taxon>
        <taxon>Euteleostomi</taxon>
        <taxon>Amphibia</taxon>
        <taxon>Batrachia</taxon>
        <taxon>Anura</taxon>
        <taxon>Neobatrachia</taxon>
        <taxon>Hyloidea</taxon>
        <taxon>Dendrobatidae</taxon>
        <taxon>Dendrobatinae</taxon>
        <taxon>Ranitomeya</taxon>
    </lineage>
</organism>
<dbReference type="EMBL" id="CAUEEQ010012370">
    <property type="protein sequence ID" value="CAJ0936487.1"/>
    <property type="molecule type" value="Genomic_DNA"/>
</dbReference>
<protein>
    <recommendedName>
        <fullName evidence="3">G domain-containing protein</fullName>
    </recommendedName>
</protein>
<dbReference type="Proteomes" id="UP001176940">
    <property type="component" value="Unassembled WGS sequence"/>
</dbReference>
<accession>A0ABN9LCB9</accession>
<name>A0ABN9LCB9_9NEOB</name>
<comment type="caution">
    <text evidence="1">The sequence shown here is derived from an EMBL/GenBank/DDBJ whole genome shotgun (WGS) entry which is preliminary data.</text>
</comment>
<evidence type="ECO:0000313" key="2">
    <source>
        <dbReference type="Proteomes" id="UP001176940"/>
    </source>
</evidence>
<proteinExistence type="predicted"/>
<dbReference type="SUPFAM" id="SSF52540">
    <property type="entry name" value="P-loop containing nucleoside triphosphate hydrolases"/>
    <property type="match status" value="1"/>
</dbReference>
<keyword evidence="2" id="KW-1185">Reference proteome</keyword>
<reference evidence="1" key="1">
    <citation type="submission" date="2023-07" db="EMBL/GenBank/DDBJ databases">
        <authorList>
            <person name="Stuckert A."/>
        </authorList>
    </citation>
    <scope>NUCLEOTIDE SEQUENCE</scope>
</reference>
<gene>
    <name evidence="1" type="ORF">RIMI_LOCUS6756107</name>
</gene>
<evidence type="ECO:0008006" key="3">
    <source>
        <dbReference type="Google" id="ProtNLM"/>
    </source>
</evidence>
<dbReference type="Gene3D" id="3.40.50.300">
    <property type="entry name" value="P-loop containing nucleotide triphosphate hydrolases"/>
    <property type="match status" value="1"/>
</dbReference>
<dbReference type="InterPro" id="IPR027417">
    <property type="entry name" value="P-loop_NTPase"/>
</dbReference>